<protein>
    <recommendedName>
        <fullName evidence="3">AlpA family transcriptional regulator</fullName>
    </recommendedName>
</protein>
<reference evidence="2" key="1">
    <citation type="submission" date="2017-08" db="EMBL/GenBank/DDBJ databases">
        <authorList>
            <person name="Varghese N."/>
            <person name="Submissions S."/>
        </authorList>
    </citation>
    <scope>NUCLEOTIDE SEQUENCE [LARGE SCALE GENOMIC DNA]</scope>
    <source>
        <strain evidence="2">KCTC 23107</strain>
    </source>
</reference>
<evidence type="ECO:0008006" key="3">
    <source>
        <dbReference type="Google" id="ProtNLM"/>
    </source>
</evidence>
<name>A0A286IFI1_9HYPH</name>
<proteinExistence type="predicted"/>
<evidence type="ECO:0000313" key="2">
    <source>
        <dbReference type="Proteomes" id="UP000219465"/>
    </source>
</evidence>
<dbReference type="RefSeq" id="WP_097109294.1">
    <property type="nucleotide sequence ID" value="NZ_OCPC01000006.1"/>
</dbReference>
<dbReference type="EMBL" id="OCPC01000006">
    <property type="protein sequence ID" value="SOE18832.1"/>
    <property type="molecule type" value="Genomic_DNA"/>
</dbReference>
<sequence length="72" mass="7807">MEGNILISRAEASRRLGVAEITYRKREGDGTLPPTMKVGTKVMVRARDVQHYINTLGAETVAPVGPPMKEAA</sequence>
<keyword evidence="2" id="KW-1185">Reference proteome</keyword>
<gene>
    <name evidence="1" type="ORF">SAMN05877838_3776</name>
</gene>
<accession>A0A286IFI1</accession>
<organism evidence="1 2">
    <name type="scientific">Hoeflea halophila</name>
    <dbReference type="NCBI Taxonomy" id="714899"/>
    <lineage>
        <taxon>Bacteria</taxon>
        <taxon>Pseudomonadati</taxon>
        <taxon>Pseudomonadota</taxon>
        <taxon>Alphaproteobacteria</taxon>
        <taxon>Hyphomicrobiales</taxon>
        <taxon>Rhizobiaceae</taxon>
        <taxon>Hoeflea</taxon>
    </lineage>
</organism>
<dbReference type="Proteomes" id="UP000219465">
    <property type="component" value="Unassembled WGS sequence"/>
</dbReference>
<dbReference type="AlphaFoldDB" id="A0A286IFI1"/>
<evidence type="ECO:0000313" key="1">
    <source>
        <dbReference type="EMBL" id="SOE18832.1"/>
    </source>
</evidence>